<dbReference type="InterPro" id="IPR006544">
    <property type="entry name" value="P-type_TPase_V"/>
</dbReference>
<evidence type="ECO:0000256" key="5">
    <source>
        <dbReference type="ARBA" id="ARBA00022842"/>
    </source>
</evidence>
<keyword evidence="3" id="KW-0547">Nucleotide-binding</keyword>
<dbReference type="PANTHER" id="PTHR45630">
    <property type="entry name" value="CATION-TRANSPORTING ATPASE-RELATED"/>
    <property type="match status" value="1"/>
</dbReference>
<evidence type="ECO:0000256" key="1">
    <source>
        <dbReference type="ARBA" id="ARBA00004141"/>
    </source>
</evidence>
<dbReference type="AlphaFoldDB" id="A0A8S3K6R4"/>
<feature type="non-terminal residue" evidence="7">
    <location>
        <position position="1"/>
    </location>
</feature>
<evidence type="ECO:0000256" key="3">
    <source>
        <dbReference type="ARBA" id="ARBA00022741"/>
    </source>
</evidence>
<dbReference type="GO" id="GO:0006874">
    <property type="term" value="P:intracellular calcium ion homeostasis"/>
    <property type="evidence" value="ECO:0007669"/>
    <property type="project" value="TreeGrafter"/>
</dbReference>
<evidence type="ECO:0000256" key="2">
    <source>
        <dbReference type="ARBA" id="ARBA00022723"/>
    </source>
</evidence>
<dbReference type="EMBL" id="CAJOBI010358898">
    <property type="protein sequence ID" value="CAF5225262.1"/>
    <property type="molecule type" value="Genomic_DNA"/>
</dbReference>
<comment type="caution">
    <text evidence="7">The sequence shown here is derived from an EMBL/GenBank/DDBJ whole genome shotgun (WGS) entry which is preliminary data.</text>
</comment>
<dbReference type="PANTHER" id="PTHR45630:SF7">
    <property type="entry name" value="ENDOPLASMIC RETICULUM TRANSMEMBRANE HELIX TRANSLOCASE"/>
    <property type="match status" value="1"/>
</dbReference>
<dbReference type="GO" id="GO:0015662">
    <property type="term" value="F:P-type ion transporter activity"/>
    <property type="evidence" value="ECO:0007669"/>
    <property type="project" value="TreeGrafter"/>
</dbReference>
<dbReference type="InterPro" id="IPR023299">
    <property type="entry name" value="ATPase_P-typ_cyto_dom_N"/>
</dbReference>
<organism evidence="7 8">
    <name type="scientific">Rotaria magnacalcarata</name>
    <dbReference type="NCBI Taxonomy" id="392030"/>
    <lineage>
        <taxon>Eukaryota</taxon>
        <taxon>Metazoa</taxon>
        <taxon>Spiralia</taxon>
        <taxon>Gnathifera</taxon>
        <taxon>Rotifera</taxon>
        <taxon>Eurotatoria</taxon>
        <taxon>Bdelloidea</taxon>
        <taxon>Philodinida</taxon>
        <taxon>Philodinidae</taxon>
        <taxon>Rotaria</taxon>
    </lineage>
</organism>
<keyword evidence="6" id="KW-1278">Translocase</keyword>
<protein>
    <submittedName>
        <fullName evidence="7">Uncharacterized protein</fullName>
    </submittedName>
</protein>
<evidence type="ECO:0000256" key="6">
    <source>
        <dbReference type="ARBA" id="ARBA00022967"/>
    </source>
</evidence>
<dbReference type="Proteomes" id="UP000676336">
    <property type="component" value="Unassembled WGS sequence"/>
</dbReference>
<dbReference type="Gene3D" id="3.40.1110.10">
    <property type="entry name" value="Calcium-transporting ATPase, cytoplasmic domain N"/>
    <property type="match status" value="1"/>
</dbReference>
<evidence type="ECO:0000313" key="7">
    <source>
        <dbReference type="EMBL" id="CAF5225262.1"/>
    </source>
</evidence>
<dbReference type="GO" id="GO:0019829">
    <property type="term" value="F:ATPase-coupled monoatomic cation transmembrane transporter activity"/>
    <property type="evidence" value="ECO:0007669"/>
    <property type="project" value="TreeGrafter"/>
</dbReference>
<dbReference type="GO" id="GO:0005789">
    <property type="term" value="C:endoplasmic reticulum membrane"/>
    <property type="evidence" value="ECO:0007669"/>
    <property type="project" value="TreeGrafter"/>
</dbReference>
<evidence type="ECO:0000256" key="4">
    <source>
        <dbReference type="ARBA" id="ARBA00022840"/>
    </source>
</evidence>
<evidence type="ECO:0000313" key="8">
    <source>
        <dbReference type="Proteomes" id="UP000676336"/>
    </source>
</evidence>
<dbReference type="GO" id="GO:0005524">
    <property type="term" value="F:ATP binding"/>
    <property type="evidence" value="ECO:0007669"/>
    <property type="project" value="UniProtKB-KW"/>
</dbReference>
<comment type="subcellular location">
    <subcellularLocation>
        <location evidence="1">Membrane</location>
        <topology evidence="1">Multi-pass membrane protein</topology>
    </subcellularLocation>
</comment>
<name>A0A8S3K6R4_9BILA</name>
<accession>A0A8S3K6R4</accession>
<dbReference type="SUPFAM" id="SSF81660">
    <property type="entry name" value="Metal cation-transporting ATPase, ATP-binding domain N"/>
    <property type="match status" value="1"/>
</dbReference>
<keyword evidence="2" id="KW-0479">Metal-binding</keyword>
<dbReference type="GO" id="GO:0046872">
    <property type="term" value="F:metal ion binding"/>
    <property type="evidence" value="ECO:0007669"/>
    <property type="project" value="UniProtKB-KW"/>
</dbReference>
<gene>
    <name evidence="7" type="ORF">SMN809_LOCUS84212</name>
</gene>
<sequence>SDDPIPLSNIDVQLPVKQVLLTCHALAILEGDIIGDPLEKATLNALEWTVTRGDTVVPVKGRTGRWQIVQRFHFLSALKRMSVIAGHSSSHSNNETSYIVAVKGAPETLKSMVCFYLKKCSLFVMNAGESYYVYFPYKIFR</sequence>
<reference evidence="7" key="1">
    <citation type="submission" date="2021-02" db="EMBL/GenBank/DDBJ databases">
        <authorList>
            <person name="Nowell W R."/>
        </authorList>
    </citation>
    <scope>NUCLEOTIDE SEQUENCE</scope>
</reference>
<keyword evidence="5" id="KW-0460">Magnesium</keyword>
<proteinExistence type="predicted"/>
<keyword evidence="4" id="KW-0067">ATP-binding</keyword>
<dbReference type="Pfam" id="PF13246">
    <property type="entry name" value="Cation_ATPase"/>
    <property type="match status" value="1"/>
</dbReference>